<reference evidence="15" key="1">
    <citation type="submission" date="2013-03" db="EMBL/GenBank/DDBJ databases">
        <title>The Genome Sequence of Anopheles epiroticus epiroticus2.</title>
        <authorList>
            <consortium name="The Broad Institute Genomics Platform"/>
            <person name="Neafsey D.E."/>
            <person name="Howell P."/>
            <person name="Walker B."/>
            <person name="Young S.K."/>
            <person name="Zeng Q."/>
            <person name="Gargeya S."/>
            <person name="Fitzgerald M."/>
            <person name="Haas B."/>
            <person name="Abouelleil A."/>
            <person name="Allen A.W."/>
            <person name="Alvarado L."/>
            <person name="Arachchi H.M."/>
            <person name="Berlin A.M."/>
            <person name="Chapman S.B."/>
            <person name="Gainer-Dewar J."/>
            <person name="Goldberg J."/>
            <person name="Griggs A."/>
            <person name="Gujja S."/>
            <person name="Hansen M."/>
            <person name="Howarth C."/>
            <person name="Imamovic A."/>
            <person name="Ireland A."/>
            <person name="Larimer J."/>
            <person name="McCowan C."/>
            <person name="Murphy C."/>
            <person name="Pearson M."/>
            <person name="Poon T.W."/>
            <person name="Priest M."/>
            <person name="Roberts A."/>
            <person name="Saif S."/>
            <person name="Shea T."/>
            <person name="Sisk P."/>
            <person name="Sykes S."/>
            <person name="Wortman J."/>
            <person name="Nusbaum C."/>
            <person name="Birren B."/>
        </authorList>
    </citation>
    <scope>NUCLEOTIDE SEQUENCE [LARGE SCALE GENOMIC DNA]</scope>
    <source>
        <strain evidence="15">Epiroticus2</strain>
    </source>
</reference>
<dbReference type="EnsemblMetazoa" id="AEPI007884-RA">
    <property type="protein sequence ID" value="AEPI007884-PA"/>
    <property type="gene ID" value="AEPI007884"/>
</dbReference>
<evidence type="ECO:0000256" key="1">
    <source>
        <dbReference type="ARBA" id="ARBA00004141"/>
    </source>
</evidence>
<evidence type="ECO:0000256" key="3">
    <source>
        <dbReference type="ARBA" id="ARBA00022448"/>
    </source>
</evidence>
<evidence type="ECO:0000313" key="14">
    <source>
        <dbReference type="EnsemblMetazoa" id="AEPI007884-PA"/>
    </source>
</evidence>
<evidence type="ECO:0000256" key="11">
    <source>
        <dbReference type="ARBA" id="ARBA00023303"/>
    </source>
</evidence>
<feature type="transmembrane region" description="Helical" evidence="13">
    <location>
        <begin position="445"/>
        <end position="471"/>
    </location>
</feature>
<dbReference type="Pfam" id="PF00858">
    <property type="entry name" value="ASC"/>
    <property type="match status" value="1"/>
</dbReference>
<dbReference type="GO" id="GO:0005886">
    <property type="term" value="C:plasma membrane"/>
    <property type="evidence" value="ECO:0007669"/>
    <property type="project" value="TreeGrafter"/>
</dbReference>
<keyword evidence="5 12" id="KW-0812">Transmembrane</keyword>
<reference evidence="14" key="2">
    <citation type="submission" date="2020-05" db="UniProtKB">
        <authorList>
            <consortium name="EnsemblMetazoa"/>
        </authorList>
    </citation>
    <scope>IDENTIFICATION</scope>
    <source>
        <strain evidence="14">Epiroticus2</strain>
    </source>
</reference>
<sequence>MSLLLRVGRTFYRILVDYCNNASLAGIGYIFNRRYHASERLFWAVCTLTAWVFAVQLIRSYMELFRNDTISIAVENIDTRTEPIVFPAVGVCELGYVKQQYPRLEAYINNLQENEQQEYNYDVEDFLLRVIFPNLYNVGSMSNFCVMYEECDDCMKCPKDGHKKAAAMVRTNCSELFQECRWNDQPFDCCRYFQPIETTMGSCFLLNSIQTVQKHGDRWLPLQMDSENPDGDLLLVYNRAVSTNVMNEDDIPHILLSRLQFAQVSPGYEEKIYITLQNIVNDPLVRSVDVDVRRCLFPDERYLPFGNTSFPRYSYSVCVTECLKSIQLRSPHRDRLCACIITNYHLSLRFGKPYKGHDNDSVCGLAGLQCLDQSELIAPPTRILQPWYTGGYPCRCYPSCTENEIRMVGRHSYFNDGNERSVKLKLMIHPTQRYRRQIVRENIDVVVSIGGILGLFTGASVLSIVEFFYFFTVRFISYTVVTHEVVPIAESVQESSDDEHEERNVYTEIF</sequence>
<dbReference type="AlphaFoldDB" id="A0A182PLR2"/>
<dbReference type="PANTHER" id="PTHR11690">
    <property type="entry name" value="AMILORIDE-SENSITIVE SODIUM CHANNEL-RELATED"/>
    <property type="match status" value="1"/>
</dbReference>
<dbReference type="Gene3D" id="1.10.287.770">
    <property type="entry name" value="YojJ-like"/>
    <property type="match status" value="1"/>
</dbReference>
<evidence type="ECO:0000256" key="2">
    <source>
        <dbReference type="ARBA" id="ARBA00007193"/>
    </source>
</evidence>
<keyword evidence="6 13" id="KW-1133">Transmembrane helix</keyword>
<comment type="subcellular location">
    <subcellularLocation>
        <location evidence="1">Membrane</location>
        <topology evidence="1">Multi-pass membrane protein</topology>
    </subcellularLocation>
</comment>
<evidence type="ECO:0000256" key="7">
    <source>
        <dbReference type="ARBA" id="ARBA00023053"/>
    </source>
</evidence>
<evidence type="ECO:0000256" key="5">
    <source>
        <dbReference type="ARBA" id="ARBA00022692"/>
    </source>
</evidence>
<comment type="similarity">
    <text evidence="2 12">Belongs to the amiloride-sensitive sodium channel (TC 1.A.6) family.</text>
</comment>
<dbReference type="VEuPathDB" id="VectorBase:AEPI007884"/>
<keyword evidence="11 12" id="KW-0407">Ion channel</keyword>
<keyword evidence="4 12" id="KW-0894">Sodium channel</keyword>
<dbReference type="Gene3D" id="2.60.470.10">
    <property type="entry name" value="Acid-sensing ion channels like domains"/>
    <property type="match status" value="1"/>
</dbReference>
<keyword evidence="3 12" id="KW-0813">Transport</keyword>
<evidence type="ECO:0000256" key="4">
    <source>
        <dbReference type="ARBA" id="ARBA00022461"/>
    </source>
</evidence>
<evidence type="ECO:0000256" key="9">
    <source>
        <dbReference type="ARBA" id="ARBA00023136"/>
    </source>
</evidence>
<accession>A0A182PLR2</accession>
<proteinExistence type="inferred from homology"/>
<dbReference type="PRINTS" id="PR01078">
    <property type="entry name" value="AMINACHANNEL"/>
</dbReference>
<keyword evidence="9 13" id="KW-0472">Membrane</keyword>
<keyword evidence="15" id="KW-1185">Reference proteome</keyword>
<protein>
    <recommendedName>
        <fullName evidence="16">Sodium channel protein Nach</fullName>
    </recommendedName>
</protein>
<name>A0A182PLR2_9DIPT</name>
<dbReference type="PANTHER" id="PTHR11690:SF157">
    <property type="entry name" value="PICKPOCKET 15"/>
    <property type="match status" value="1"/>
</dbReference>
<evidence type="ECO:0000256" key="12">
    <source>
        <dbReference type="RuleBase" id="RU000679"/>
    </source>
</evidence>
<dbReference type="Proteomes" id="UP000075885">
    <property type="component" value="Unassembled WGS sequence"/>
</dbReference>
<evidence type="ECO:0008006" key="16">
    <source>
        <dbReference type="Google" id="ProtNLM"/>
    </source>
</evidence>
<evidence type="ECO:0000256" key="10">
    <source>
        <dbReference type="ARBA" id="ARBA00023201"/>
    </source>
</evidence>
<keyword evidence="10 12" id="KW-0739">Sodium transport</keyword>
<dbReference type="InterPro" id="IPR001873">
    <property type="entry name" value="ENaC"/>
</dbReference>
<dbReference type="STRING" id="199890.A0A182PLR2"/>
<evidence type="ECO:0000256" key="6">
    <source>
        <dbReference type="ARBA" id="ARBA00022989"/>
    </source>
</evidence>
<dbReference type="GO" id="GO:0015280">
    <property type="term" value="F:ligand-gated sodium channel activity"/>
    <property type="evidence" value="ECO:0007669"/>
    <property type="project" value="TreeGrafter"/>
</dbReference>
<keyword evidence="7" id="KW-0915">Sodium</keyword>
<evidence type="ECO:0000256" key="13">
    <source>
        <dbReference type="SAM" id="Phobius"/>
    </source>
</evidence>
<evidence type="ECO:0000313" key="15">
    <source>
        <dbReference type="Proteomes" id="UP000075885"/>
    </source>
</evidence>
<evidence type="ECO:0000256" key="8">
    <source>
        <dbReference type="ARBA" id="ARBA00023065"/>
    </source>
</evidence>
<keyword evidence="8 12" id="KW-0406">Ion transport</keyword>
<feature type="transmembrane region" description="Helical" evidence="13">
    <location>
        <begin position="41"/>
        <end position="58"/>
    </location>
</feature>
<organism evidence="14 15">
    <name type="scientific">Anopheles epiroticus</name>
    <dbReference type="NCBI Taxonomy" id="199890"/>
    <lineage>
        <taxon>Eukaryota</taxon>
        <taxon>Metazoa</taxon>
        <taxon>Ecdysozoa</taxon>
        <taxon>Arthropoda</taxon>
        <taxon>Hexapoda</taxon>
        <taxon>Insecta</taxon>
        <taxon>Pterygota</taxon>
        <taxon>Neoptera</taxon>
        <taxon>Endopterygota</taxon>
        <taxon>Diptera</taxon>
        <taxon>Nematocera</taxon>
        <taxon>Culicoidea</taxon>
        <taxon>Culicidae</taxon>
        <taxon>Anophelinae</taxon>
        <taxon>Anopheles</taxon>
    </lineage>
</organism>